<comment type="similarity">
    <text evidence="2 5 7">Belongs to the citrate synthase family.</text>
</comment>
<comment type="catalytic activity">
    <reaction evidence="4">
        <text>oxaloacetate + acetyl-CoA + H2O = citrate + CoA + H(+)</text>
        <dbReference type="Rhea" id="RHEA:16845"/>
        <dbReference type="ChEBI" id="CHEBI:15377"/>
        <dbReference type="ChEBI" id="CHEBI:15378"/>
        <dbReference type="ChEBI" id="CHEBI:16452"/>
        <dbReference type="ChEBI" id="CHEBI:16947"/>
        <dbReference type="ChEBI" id="CHEBI:57287"/>
        <dbReference type="ChEBI" id="CHEBI:57288"/>
        <dbReference type="EC" id="2.3.3.16"/>
    </reaction>
</comment>
<dbReference type="Gene3D" id="1.10.580.10">
    <property type="entry name" value="Citrate Synthase, domain 1"/>
    <property type="match status" value="1"/>
</dbReference>
<dbReference type="GO" id="GO:0036440">
    <property type="term" value="F:citrate synthase activity"/>
    <property type="evidence" value="ECO:0007669"/>
    <property type="project" value="UniProtKB-EC"/>
</dbReference>
<organism evidence="8 9">
    <name type="scientific">Pseudacidovorax intermedius</name>
    <dbReference type="NCBI Taxonomy" id="433924"/>
    <lineage>
        <taxon>Bacteria</taxon>
        <taxon>Pseudomonadati</taxon>
        <taxon>Pseudomonadota</taxon>
        <taxon>Betaproteobacteria</taxon>
        <taxon>Burkholderiales</taxon>
        <taxon>Comamonadaceae</taxon>
        <taxon>Pseudacidovorax</taxon>
    </lineage>
</organism>
<dbReference type="UniPathway" id="UPA00223">
    <property type="reaction ID" value="UER00717"/>
</dbReference>
<dbReference type="PANTHER" id="PTHR11739:SF23">
    <property type="entry name" value="CITRATE SYNTHASE 2-RELATED"/>
    <property type="match status" value="1"/>
</dbReference>
<dbReference type="Gene3D" id="1.10.230.10">
    <property type="entry name" value="Cytochrome P450-Terp, domain 2"/>
    <property type="match status" value="1"/>
</dbReference>
<dbReference type="OrthoDB" id="9800864at2"/>
<dbReference type="PIRSF" id="PIRSF001369">
    <property type="entry name" value="Citrate_synth"/>
    <property type="match status" value="1"/>
</dbReference>
<accession>A0A147GV16</accession>
<dbReference type="NCBIfam" id="NF009005">
    <property type="entry name" value="PRK12350.1"/>
    <property type="match status" value="1"/>
</dbReference>
<dbReference type="InterPro" id="IPR016142">
    <property type="entry name" value="Citrate_synth-like_lrg_a-sub"/>
</dbReference>
<dbReference type="EMBL" id="LDSL01000071">
    <property type="protein sequence ID" value="KTT21258.1"/>
    <property type="molecule type" value="Genomic_DNA"/>
</dbReference>
<feature type="active site" evidence="6">
    <location>
        <position position="309"/>
    </location>
</feature>
<evidence type="ECO:0000256" key="5">
    <source>
        <dbReference type="PIRNR" id="PIRNR001369"/>
    </source>
</evidence>
<evidence type="ECO:0000313" key="9">
    <source>
        <dbReference type="Proteomes" id="UP000072741"/>
    </source>
</evidence>
<dbReference type="PROSITE" id="PS00480">
    <property type="entry name" value="CITRATE_SYNTHASE"/>
    <property type="match status" value="1"/>
</dbReference>
<sequence>MDKDDNGLEGVVAAHTVLSEVDGAAGRLVLRGHAVEDIAGRWRYEDVLALLWQDFFAPLPAASDLAQALGRARAEVATLLRADDRDVLADLPPVEAMRALLARLPDGDDLPTALRLVAAPVVFTAAVLRGKAGEAPVMPDAAAPHAADFLRMVSGRPATQAQAAALDAYLVTVADHGLNASTFAARVVASTGAGLASAVLAGLSALKGPLHGGAPGPVLDMLDAIGSADAAARWLEAALDRGERLMGFGHRIYRVRDPRADALKKALRELARVGGVEAGRVALAEAVERAALASLQARKPGRVLETNVEFYTALLLEAVGLPREAFTAVFAAGRVGGWVAHAREQVQRGRLIRPQSVYVGPAAEASPAGTSLPVR</sequence>
<dbReference type="PRINTS" id="PR00143">
    <property type="entry name" value="CITRTSNTHASE"/>
</dbReference>
<dbReference type="Pfam" id="PF00285">
    <property type="entry name" value="Citrate_synt"/>
    <property type="match status" value="1"/>
</dbReference>
<dbReference type="GO" id="GO:0005975">
    <property type="term" value="P:carbohydrate metabolic process"/>
    <property type="evidence" value="ECO:0007669"/>
    <property type="project" value="TreeGrafter"/>
</dbReference>
<keyword evidence="9" id="KW-1185">Reference proteome</keyword>
<dbReference type="AlphaFoldDB" id="A0A147GV16"/>
<feature type="active site" evidence="6">
    <location>
        <position position="250"/>
    </location>
</feature>
<dbReference type="InterPro" id="IPR036969">
    <property type="entry name" value="Citrate_synthase_sf"/>
</dbReference>
<dbReference type="Proteomes" id="UP000072741">
    <property type="component" value="Unassembled WGS sequence"/>
</dbReference>
<dbReference type="GO" id="GO:0006099">
    <property type="term" value="P:tricarboxylic acid cycle"/>
    <property type="evidence" value="ECO:0007669"/>
    <property type="project" value="UniProtKB-UniPathway"/>
</dbReference>
<dbReference type="CDD" id="cd06109">
    <property type="entry name" value="BsCS-I_like"/>
    <property type="match status" value="1"/>
</dbReference>
<dbReference type="SUPFAM" id="SSF48256">
    <property type="entry name" value="Citrate synthase"/>
    <property type="match status" value="1"/>
</dbReference>
<dbReference type="InterPro" id="IPR019810">
    <property type="entry name" value="Citrate_synthase_AS"/>
</dbReference>
<dbReference type="InterPro" id="IPR016143">
    <property type="entry name" value="Citrate_synth-like_sm_a-sub"/>
</dbReference>
<evidence type="ECO:0000256" key="4">
    <source>
        <dbReference type="ARBA" id="ARBA00049288"/>
    </source>
</evidence>
<name>A0A147GV16_9BURK</name>
<proteinExistence type="inferred from homology"/>
<keyword evidence="3 5" id="KW-0808">Transferase</keyword>
<dbReference type="InterPro" id="IPR024176">
    <property type="entry name" value="Citrate_synthase_bac-typ"/>
</dbReference>
<dbReference type="PATRIC" id="fig|433924.3.peg.4532"/>
<dbReference type="InterPro" id="IPR002020">
    <property type="entry name" value="Citrate_synthase"/>
</dbReference>
<gene>
    <name evidence="8" type="ORF">NS331_12390</name>
</gene>
<comment type="caution">
    <text evidence="8">The sequence shown here is derived from an EMBL/GenBank/DDBJ whole genome shotgun (WGS) entry which is preliminary data.</text>
</comment>
<dbReference type="PANTHER" id="PTHR11739">
    <property type="entry name" value="CITRATE SYNTHASE"/>
    <property type="match status" value="1"/>
</dbReference>
<evidence type="ECO:0000256" key="1">
    <source>
        <dbReference type="ARBA" id="ARBA00004751"/>
    </source>
</evidence>
<evidence type="ECO:0000256" key="6">
    <source>
        <dbReference type="PIRSR" id="PIRSR001369-1"/>
    </source>
</evidence>
<protein>
    <recommendedName>
        <fullName evidence="5">Citrate synthase</fullName>
    </recommendedName>
</protein>
<evidence type="ECO:0000256" key="3">
    <source>
        <dbReference type="ARBA" id="ARBA00022679"/>
    </source>
</evidence>
<evidence type="ECO:0000256" key="7">
    <source>
        <dbReference type="RuleBase" id="RU003406"/>
    </source>
</evidence>
<evidence type="ECO:0000256" key="2">
    <source>
        <dbReference type="ARBA" id="ARBA00010566"/>
    </source>
</evidence>
<reference evidence="8 9" key="1">
    <citation type="journal article" date="2016" name="Front. Microbiol.">
        <title>Genomic Resource of Rice Seed Associated Bacteria.</title>
        <authorList>
            <person name="Midha S."/>
            <person name="Bansal K."/>
            <person name="Sharma S."/>
            <person name="Kumar N."/>
            <person name="Patil P.P."/>
            <person name="Chaudhry V."/>
            <person name="Patil P.B."/>
        </authorList>
    </citation>
    <scope>NUCLEOTIDE SEQUENCE [LARGE SCALE GENOMIC DNA]</scope>
    <source>
        <strain evidence="8 9">NS331</strain>
    </source>
</reference>
<evidence type="ECO:0000313" key="8">
    <source>
        <dbReference type="EMBL" id="KTT21258.1"/>
    </source>
</evidence>
<dbReference type="GO" id="GO:0005829">
    <property type="term" value="C:cytosol"/>
    <property type="evidence" value="ECO:0007669"/>
    <property type="project" value="TreeGrafter"/>
</dbReference>
<comment type="pathway">
    <text evidence="1">Carbohydrate metabolism; tricarboxylic acid cycle; isocitrate from oxaloacetate: step 1/2.</text>
</comment>